<dbReference type="CDD" id="cd09076">
    <property type="entry name" value="L1-EN"/>
    <property type="match status" value="1"/>
</dbReference>
<dbReference type="SUPFAM" id="SSF56219">
    <property type="entry name" value="DNase I-like"/>
    <property type="match status" value="1"/>
</dbReference>
<dbReference type="Pfam" id="PF03372">
    <property type="entry name" value="Exo_endo_phos"/>
    <property type="match status" value="1"/>
</dbReference>
<proteinExistence type="predicted"/>
<dbReference type="PANTHER" id="PTHR31635:SF196">
    <property type="entry name" value="REVERSE TRANSCRIPTASE DOMAIN-CONTAINING PROTEIN-RELATED"/>
    <property type="match status" value="1"/>
</dbReference>
<dbReference type="GO" id="GO:0003824">
    <property type="term" value="F:catalytic activity"/>
    <property type="evidence" value="ECO:0007669"/>
    <property type="project" value="InterPro"/>
</dbReference>
<accession>A0A3B3IH86</accession>
<dbReference type="PROSITE" id="PS50878">
    <property type="entry name" value="RT_POL"/>
    <property type="match status" value="1"/>
</dbReference>
<evidence type="ECO:0000259" key="1">
    <source>
        <dbReference type="PROSITE" id="PS50878"/>
    </source>
</evidence>
<dbReference type="InterPro" id="IPR043502">
    <property type="entry name" value="DNA/RNA_pol_sf"/>
</dbReference>
<feature type="domain" description="Reverse transcriptase" evidence="1">
    <location>
        <begin position="496"/>
        <end position="767"/>
    </location>
</feature>
<dbReference type="InParanoid" id="A0A3B3IH86"/>
<dbReference type="InterPro" id="IPR005135">
    <property type="entry name" value="Endo/exonuclease/phosphatase"/>
</dbReference>
<dbReference type="Gene3D" id="3.60.10.10">
    <property type="entry name" value="Endonuclease/exonuclease/phosphatase"/>
    <property type="match status" value="1"/>
</dbReference>
<dbReference type="Proteomes" id="UP000001038">
    <property type="component" value="Chromosome 17"/>
</dbReference>
<dbReference type="PANTHER" id="PTHR31635">
    <property type="entry name" value="REVERSE TRANSCRIPTASE DOMAIN-CONTAINING PROTEIN-RELATED"/>
    <property type="match status" value="1"/>
</dbReference>
<evidence type="ECO:0000313" key="3">
    <source>
        <dbReference type="Proteomes" id="UP000001038"/>
    </source>
</evidence>
<dbReference type="InterPro" id="IPR000477">
    <property type="entry name" value="RT_dom"/>
</dbReference>
<keyword evidence="3" id="KW-1185">Reference proteome</keyword>
<dbReference type="Ensembl" id="ENSORLT00000033388.1">
    <property type="protein sequence ID" value="ENSORLP00000043281.1"/>
    <property type="gene ID" value="ENSORLG00000023604.1"/>
</dbReference>
<organism evidence="2 3">
    <name type="scientific">Oryzias latipes</name>
    <name type="common">Japanese rice fish</name>
    <name type="synonym">Japanese killifish</name>
    <dbReference type="NCBI Taxonomy" id="8090"/>
    <lineage>
        <taxon>Eukaryota</taxon>
        <taxon>Metazoa</taxon>
        <taxon>Chordata</taxon>
        <taxon>Craniata</taxon>
        <taxon>Vertebrata</taxon>
        <taxon>Euteleostomi</taxon>
        <taxon>Actinopterygii</taxon>
        <taxon>Neopterygii</taxon>
        <taxon>Teleostei</taxon>
        <taxon>Neoteleostei</taxon>
        <taxon>Acanthomorphata</taxon>
        <taxon>Ovalentaria</taxon>
        <taxon>Atherinomorphae</taxon>
        <taxon>Beloniformes</taxon>
        <taxon>Adrianichthyidae</taxon>
        <taxon>Oryziinae</taxon>
        <taxon>Oryzias</taxon>
    </lineage>
</organism>
<protein>
    <recommendedName>
        <fullName evidence="1">Reverse transcriptase domain-containing protein</fullName>
    </recommendedName>
</protein>
<evidence type="ECO:0000313" key="2">
    <source>
        <dbReference type="Ensembl" id="ENSORLP00000043281.1"/>
    </source>
</evidence>
<dbReference type="InterPro" id="IPR036691">
    <property type="entry name" value="Endo/exonu/phosph_ase_sf"/>
</dbReference>
<dbReference type="CDD" id="cd01650">
    <property type="entry name" value="RT_nLTR_like"/>
    <property type="match status" value="1"/>
</dbReference>
<sequence>MQGVDLNFVTWNCRGLQRFKKVKKVINKIKDMGSKIVFLQETHLLEEDEKRIRRRWRGSVFASAFSSRARGVMTLIHESVPFHVSNVIKDKRGRYLIIQGSLLLKTLNLVNIYGPNSDDFKFYEDLFLTLSALPGQFIIAGDFNCTLNPSQDRSTGTDQTHNNCRLSIRRSMKELKLLDIWRELNQQTKAYSCYSATFQTYSRIDYFLISSELMSKIQKCTYDNIVISDHAPCCLVYRDEKISSDPPRWRFQHKWLQDGEFVKYIGKQIDDFFYFNTDQTSACIRWDAFKAFLRGKIISYTSYKNKKDKQNFAQLENKIKHTQQKIYENGDLEAKKELLLLRAEYDKQSSNRAASSLLRLKQTFYEQGDKAGKLLAWQIKQLETKTSITCITKNEQNLVNPKDINDAFREYYQKLYDAQGNCNPTDINSFLNRLNIPVISNENKINLNLKFNNIEVAQTIENMKSGKSPGPDGIPIEIYKKFKDKLLTPLLEMFTEAFEKECLPLSMNQALITLLPKPGKPPNKCENMRPISLLNSDLKIICKLLARRLQNVLPHIINRDQNGFVAGRLGSHNVRRVLNIIHHKKENRDTALLSLDAEKAFDRVEWPYLFSILERFGCGSNFIKWIKILYKDPTAEVLTNRNFSKPIKIKIGCRQGCPLSPLLFTLAIEPFAAAIRAHTQITGITIGPTEHKISLFADDVILYLSNLTSSIPAVLEVIQIFGSISGYKVNNAKSSILMLNSMERQKPTSKTSHFKVVEHFEYLGVVIVPKLDQVVQRNYDYLKEKIKDSIDRWMKLPITIMGRINILKMNV</sequence>
<dbReference type="GeneTree" id="ENSGT00940000163630"/>
<name>A0A3B3IH86_ORYLA</name>
<reference evidence="2" key="2">
    <citation type="submission" date="2025-08" db="UniProtKB">
        <authorList>
            <consortium name="Ensembl"/>
        </authorList>
    </citation>
    <scope>IDENTIFICATION</scope>
    <source>
        <strain evidence="2">Hd-rR</strain>
    </source>
</reference>
<dbReference type="AlphaFoldDB" id="A0A3B3IH86"/>
<dbReference type="Bgee" id="ENSORLG00000023604">
    <property type="expression patterns" value="Expressed in embryo and 7 other cell types or tissues"/>
</dbReference>
<reference evidence="2 3" key="1">
    <citation type="journal article" date="2007" name="Nature">
        <title>The medaka draft genome and insights into vertebrate genome evolution.</title>
        <authorList>
            <person name="Kasahara M."/>
            <person name="Naruse K."/>
            <person name="Sasaki S."/>
            <person name="Nakatani Y."/>
            <person name="Qu W."/>
            <person name="Ahsan B."/>
            <person name="Yamada T."/>
            <person name="Nagayasu Y."/>
            <person name="Doi K."/>
            <person name="Kasai Y."/>
            <person name="Jindo T."/>
            <person name="Kobayashi D."/>
            <person name="Shimada A."/>
            <person name="Toyoda A."/>
            <person name="Kuroki Y."/>
            <person name="Fujiyama A."/>
            <person name="Sasaki T."/>
            <person name="Shimizu A."/>
            <person name="Asakawa S."/>
            <person name="Shimizu N."/>
            <person name="Hashimoto S."/>
            <person name="Yang J."/>
            <person name="Lee Y."/>
            <person name="Matsushima K."/>
            <person name="Sugano S."/>
            <person name="Sakaizumi M."/>
            <person name="Narita T."/>
            <person name="Ohishi K."/>
            <person name="Haga S."/>
            <person name="Ohta F."/>
            <person name="Nomoto H."/>
            <person name="Nogata K."/>
            <person name="Morishita T."/>
            <person name="Endo T."/>
            <person name="Shin-I T."/>
            <person name="Takeda H."/>
            <person name="Morishita S."/>
            <person name="Kohara Y."/>
        </authorList>
    </citation>
    <scope>NUCLEOTIDE SEQUENCE [LARGE SCALE GENOMIC DNA]</scope>
    <source>
        <strain evidence="2 3">Hd-rR</strain>
    </source>
</reference>
<dbReference type="SUPFAM" id="SSF56672">
    <property type="entry name" value="DNA/RNA polymerases"/>
    <property type="match status" value="1"/>
</dbReference>
<reference evidence="2" key="3">
    <citation type="submission" date="2025-09" db="UniProtKB">
        <authorList>
            <consortium name="Ensembl"/>
        </authorList>
    </citation>
    <scope>IDENTIFICATION</scope>
    <source>
        <strain evidence="2">Hd-rR</strain>
    </source>
</reference>
<dbReference type="Pfam" id="PF00078">
    <property type="entry name" value="RVT_1"/>
    <property type="match status" value="1"/>
</dbReference>